<evidence type="ECO:0000313" key="2">
    <source>
        <dbReference type="EMBL" id="KAH3829591.1"/>
    </source>
</evidence>
<accession>A0A9D4H4V5</accession>
<protein>
    <submittedName>
        <fullName evidence="2">Uncharacterized protein</fullName>
    </submittedName>
</protein>
<reference evidence="2" key="1">
    <citation type="journal article" date="2019" name="bioRxiv">
        <title>The Genome of the Zebra Mussel, Dreissena polymorpha: A Resource for Invasive Species Research.</title>
        <authorList>
            <person name="McCartney M.A."/>
            <person name="Auch B."/>
            <person name="Kono T."/>
            <person name="Mallez S."/>
            <person name="Zhang Y."/>
            <person name="Obille A."/>
            <person name="Becker A."/>
            <person name="Abrahante J.E."/>
            <person name="Garbe J."/>
            <person name="Badalamenti J.P."/>
            <person name="Herman A."/>
            <person name="Mangelson H."/>
            <person name="Liachko I."/>
            <person name="Sullivan S."/>
            <person name="Sone E.D."/>
            <person name="Koren S."/>
            <person name="Silverstein K.A.T."/>
            <person name="Beckman K.B."/>
            <person name="Gohl D.M."/>
        </authorList>
    </citation>
    <scope>NUCLEOTIDE SEQUENCE</scope>
    <source>
        <strain evidence="2">Duluth1</strain>
        <tissue evidence="2">Whole animal</tissue>
    </source>
</reference>
<reference evidence="2" key="2">
    <citation type="submission" date="2020-11" db="EMBL/GenBank/DDBJ databases">
        <authorList>
            <person name="McCartney M.A."/>
            <person name="Auch B."/>
            <person name="Kono T."/>
            <person name="Mallez S."/>
            <person name="Becker A."/>
            <person name="Gohl D.M."/>
            <person name="Silverstein K.A.T."/>
            <person name="Koren S."/>
            <person name="Bechman K.B."/>
            <person name="Herman A."/>
            <person name="Abrahante J.E."/>
            <person name="Garbe J."/>
        </authorList>
    </citation>
    <scope>NUCLEOTIDE SEQUENCE</scope>
    <source>
        <strain evidence="2">Duluth1</strain>
        <tissue evidence="2">Whole animal</tissue>
    </source>
</reference>
<dbReference type="Proteomes" id="UP000828390">
    <property type="component" value="Unassembled WGS sequence"/>
</dbReference>
<name>A0A9D4H4V5_DREPO</name>
<gene>
    <name evidence="2" type="ORF">DPMN_102817</name>
</gene>
<comment type="caution">
    <text evidence="2">The sequence shown here is derived from an EMBL/GenBank/DDBJ whole genome shotgun (WGS) entry which is preliminary data.</text>
</comment>
<dbReference type="AlphaFoldDB" id="A0A9D4H4V5"/>
<keyword evidence="3" id="KW-1185">Reference proteome</keyword>
<proteinExistence type="predicted"/>
<evidence type="ECO:0000256" key="1">
    <source>
        <dbReference type="SAM" id="MobiDB-lite"/>
    </source>
</evidence>
<evidence type="ECO:0000313" key="3">
    <source>
        <dbReference type="Proteomes" id="UP000828390"/>
    </source>
</evidence>
<sequence length="84" mass="10090">MPNTRQTHPWVDTDIRCLTRRKQRAQKASRQAETSYLQKVVSEDQDKNPRRFWSYVKSRKQENESVSYLIDQEGFRQSESQKKA</sequence>
<dbReference type="EMBL" id="JAIWYP010000004">
    <property type="protein sequence ID" value="KAH3829591.1"/>
    <property type="molecule type" value="Genomic_DNA"/>
</dbReference>
<organism evidence="2 3">
    <name type="scientific">Dreissena polymorpha</name>
    <name type="common">Zebra mussel</name>
    <name type="synonym">Mytilus polymorpha</name>
    <dbReference type="NCBI Taxonomy" id="45954"/>
    <lineage>
        <taxon>Eukaryota</taxon>
        <taxon>Metazoa</taxon>
        <taxon>Spiralia</taxon>
        <taxon>Lophotrochozoa</taxon>
        <taxon>Mollusca</taxon>
        <taxon>Bivalvia</taxon>
        <taxon>Autobranchia</taxon>
        <taxon>Heteroconchia</taxon>
        <taxon>Euheterodonta</taxon>
        <taxon>Imparidentia</taxon>
        <taxon>Neoheterodontei</taxon>
        <taxon>Myida</taxon>
        <taxon>Dreissenoidea</taxon>
        <taxon>Dreissenidae</taxon>
        <taxon>Dreissena</taxon>
    </lineage>
</organism>
<feature type="region of interest" description="Disordered" evidence="1">
    <location>
        <begin position="21"/>
        <end position="47"/>
    </location>
</feature>